<proteinExistence type="predicted"/>
<reference evidence="2 3" key="1">
    <citation type="submission" date="2023-12" db="EMBL/GenBank/DDBJ databases">
        <title>Thiobacillus sedimentum sp. nov., a chemolithoautotrophic sulfur-oxidizing bacterium isolated from freshwater sediment.</title>
        <authorList>
            <person name="Luo J."/>
            <person name="Dai C."/>
        </authorList>
    </citation>
    <scope>NUCLEOTIDE SEQUENCE [LARGE SCALE GENOMIC DNA]</scope>
    <source>
        <strain evidence="2 3">SCUT-2</strain>
    </source>
</reference>
<keyword evidence="2" id="KW-0328">Glycosyltransferase</keyword>
<dbReference type="Pfam" id="PF13692">
    <property type="entry name" value="Glyco_trans_1_4"/>
    <property type="match status" value="1"/>
</dbReference>
<dbReference type="RefSeq" id="WP_324779193.1">
    <property type="nucleotide sequence ID" value="NZ_CP141769.1"/>
</dbReference>
<accession>A0ABZ1CHI3</accession>
<dbReference type="GO" id="GO:0016757">
    <property type="term" value="F:glycosyltransferase activity"/>
    <property type="evidence" value="ECO:0007669"/>
    <property type="project" value="UniProtKB-KW"/>
</dbReference>
<evidence type="ECO:0000259" key="1">
    <source>
        <dbReference type="Pfam" id="PF13439"/>
    </source>
</evidence>
<keyword evidence="2" id="KW-0808">Transferase</keyword>
<sequence>MSDAISLPRSLHVVGGKGSGGAERFAVRLINALAQRGQPVAAVTVAGGEVARAIDPGVRQYHAPMLGVWDLYSRWRINRAIADFRPDVVQTYMGRATRIVHLPPDRPPVHLARLGGFYNLKGYRHAHAWVGNTHGIRDYLTTHGLPAARVRYIGNFVDAPRRVAAAELDALRRQLGLDGCRIVLGLGRLHPNKGWADLLQAFARLPAALGATPLHLVMVGDGPLRRELEQLAQSLGIAARVHWAGWKHDPAPYYQLADVFVCASVHEPLGNVILEAWANRVLLVSTRAQGPLELIQDGVNGLLAPVSDPAALAAVLHAALVLEPAHTDRLIEAGHAEVDHHYSEAAIVGDYVALYAALHDDAAVPAPAGAAPSRR</sequence>
<dbReference type="PANTHER" id="PTHR12526">
    <property type="entry name" value="GLYCOSYLTRANSFERASE"/>
    <property type="match status" value="1"/>
</dbReference>
<feature type="domain" description="Glycosyltransferase subfamily 4-like N-terminal" evidence="1">
    <location>
        <begin position="20"/>
        <end position="159"/>
    </location>
</feature>
<evidence type="ECO:0000313" key="2">
    <source>
        <dbReference type="EMBL" id="WRS38661.1"/>
    </source>
</evidence>
<dbReference type="InterPro" id="IPR028098">
    <property type="entry name" value="Glyco_trans_4-like_N"/>
</dbReference>
<dbReference type="SUPFAM" id="SSF53756">
    <property type="entry name" value="UDP-Glycosyltransferase/glycogen phosphorylase"/>
    <property type="match status" value="1"/>
</dbReference>
<organism evidence="2 3">
    <name type="scientific">Thiobacillus sedimenti</name>
    <dbReference type="NCBI Taxonomy" id="3110231"/>
    <lineage>
        <taxon>Bacteria</taxon>
        <taxon>Pseudomonadati</taxon>
        <taxon>Pseudomonadota</taxon>
        <taxon>Betaproteobacteria</taxon>
        <taxon>Nitrosomonadales</taxon>
        <taxon>Thiobacillaceae</taxon>
        <taxon>Thiobacillus</taxon>
    </lineage>
</organism>
<protein>
    <submittedName>
        <fullName evidence="2">Glycosyltransferase</fullName>
        <ecNumber evidence="2">2.4.-.-</ecNumber>
    </submittedName>
</protein>
<evidence type="ECO:0000313" key="3">
    <source>
        <dbReference type="Proteomes" id="UP001334732"/>
    </source>
</evidence>
<dbReference type="Pfam" id="PF13439">
    <property type="entry name" value="Glyco_transf_4"/>
    <property type="match status" value="1"/>
</dbReference>
<keyword evidence="3" id="KW-1185">Reference proteome</keyword>
<dbReference type="CDD" id="cd03811">
    <property type="entry name" value="GT4_GT28_WabH-like"/>
    <property type="match status" value="1"/>
</dbReference>
<dbReference type="Proteomes" id="UP001334732">
    <property type="component" value="Chromosome"/>
</dbReference>
<dbReference type="EC" id="2.4.-.-" evidence="2"/>
<name>A0ABZ1CHI3_9PROT</name>
<dbReference type="Gene3D" id="3.40.50.2000">
    <property type="entry name" value="Glycogen Phosphorylase B"/>
    <property type="match status" value="2"/>
</dbReference>
<dbReference type="EMBL" id="CP141769">
    <property type="protein sequence ID" value="WRS38661.1"/>
    <property type="molecule type" value="Genomic_DNA"/>
</dbReference>
<gene>
    <name evidence="2" type="ORF">VA613_11700</name>
</gene>